<name>H0EA76_9ACTN</name>
<dbReference type="Proteomes" id="UP000005143">
    <property type="component" value="Unassembled WGS sequence"/>
</dbReference>
<reference evidence="2 3" key="1">
    <citation type="journal article" date="2013" name="Biodegradation">
        <title>Quantitative proteomic analysis of ibuprofen-degrading Patulibacter sp. strain I11.</title>
        <authorList>
            <person name="Almeida B."/>
            <person name="Kjeldal H."/>
            <person name="Lolas I."/>
            <person name="Knudsen A.D."/>
            <person name="Carvalho G."/>
            <person name="Nielsen K.L."/>
            <person name="Barreto Crespo M.T."/>
            <person name="Stensballe A."/>
            <person name="Nielsen J.L."/>
        </authorList>
    </citation>
    <scope>NUCLEOTIDE SEQUENCE [LARGE SCALE GENOMIC DNA]</scope>
    <source>
        <strain evidence="2 3">I11</strain>
    </source>
</reference>
<proteinExistence type="predicted"/>
<dbReference type="RefSeq" id="WP_007578186.1">
    <property type="nucleotide sequence ID" value="NZ_AGUD01000292.1"/>
</dbReference>
<evidence type="ECO:0000256" key="1">
    <source>
        <dbReference type="SAM" id="MobiDB-lite"/>
    </source>
</evidence>
<comment type="caution">
    <text evidence="2">The sequence shown here is derived from an EMBL/GenBank/DDBJ whole genome shotgun (WGS) entry which is preliminary data.</text>
</comment>
<dbReference type="OrthoDB" id="3825908at2"/>
<dbReference type="EMBL" id="AGUD01000292">
    <property type="protein sequence ID" value="EHN09416.1"/>
    <property type="molecule type" value="Genomic_DNA"/>
</dbReference>
<accession>H0EA76</accession>
<dbReference type="AlphaFoldDB" id="H0EA76"/>
<feature type="compositionally biased region" description="Basic and acidic residues" evidence="1">
    <location>
        <begin position="1"/>
        <end position="12"/>
    </location>
</feature>
<sequence>MSDTLTYEHDLGHTQATEAGSTLDDVLHRDPEWTLVQGARHRDPGPGHGVIDLESFDPDLDELHRLLAAAAPDDVDAFEDKIREILELIALARTTPPVAGPSDDELLADTDGLKRSELDQIAAEEGVEEPEKLPNIDAVRDAILTIRRDAAA</sequence>
<organism evidence="2 3">
    <name type="scientific">Patulibacter medicamentivorans</name>
    <dbReference type="NCBI Taxonomy" id="1097667"/>
    <lineage>
        <taxon>Bacteria</taxon>
        <taxon>Bacillati</taxon>
        <taxon>Actinomycetota</taxon>
        <taxon>Thermoleophilia</taxon>
        <taxon>Solirubrobacterales</taxon>
        <taxon>Patulibacteraceae</taxon>
        <taxon>Patulibacter</taxon>
    </lineage>
</organism>
<evidence type="ECO:0000313" key="3">
    <source>
        <dbReference type="Proteomes" id="UP000005143"/>
    </source>
</evidence>
<keyword evidence="3" id="KW-1185">Reference proteome</keyword>
<protein>
    <submittedName>
        <fullName evidence="2">Uncharacterized protein</fullName>
    </submittedName>
</protein>
<feature type="region of interest" description="Disordered" evidence="1">
    <location>
        <begin position="1"/>
        <end position="21"/>
    </location>
</feature>
<evidence type="ECO:0000313" key="2">
    <source>
        <dbReference type="EMBL" id="EHN09416.1"/>
    </source>
</evidence>
<gene>
    <name evidence="2" type="ORF">PAI11_37500</name>
</gene>